<reference evidence="1" key="1">
    <citation type="journal article" date="2013" name="Genetics">
        <title>The draft genome and transcriptome of Panagrellus redivivus are shaped by the harsh demands of a free-living lifestyle.</title>
        <authorList>
            <person name="Srinivasan J."/>
            <person name="Dillman A.R."/>
            <person name="Macchietto M.G."/>
            <person name="Heikkinen L."/>
            <person name="Lakso M."/>
            <person name="Fracchia K.M."/>
            <person name="Antoshechkin I."/>
            <person name="Mortazavi A."/>
            <person name="Wong G."/>
            <person name="Sternberg P.W."/>
        </authorList>
    </citation>
    <scope>NUCLEOTIDE SEQUENCE [LARGE SCALE GENOMIC DNA]</scope>
    <source>
        <strain evidence="1">MT8872</strain>
    </source>
</reference>
<sequence>MSATLKPHLLIEVIGLQRQCLSPEKLCALFLADRNFSEAFTLAFYNRCDVLHEGVYKSSSFLTVKTRSGTTFKFNKMCHIPALLRIAGRLMHSMVGHCPNEPWIKPFFEGLNENRSLEDIFFGGERFLQQYAQGRDSISKLTVAVLPWLDHLKDLRIDTLVIPFASNEGNNFRCNVTNIETNDWTVRYNLFSKTHSKRLKFNKDLLKTVTLHGKVALNVALQMINTLQKVEEITFHDIRIILPTVGPGVEPLLESLHPNVNRLWAAMLKHSGTVTAHAVFKRNVHMSVHPLYFDCRDMLVDYDVTRSFRIVTCTHQKRSGAKVLNVTLKLSSPRFPNVLML</sequence>
<name>A0A7E4VJM3_PANRE</name>
<dbReference type="Proteomes" id="UP000492821">
    <property type="component" value="Unassembled WGS sequence"/>
</dbReference>
<proteinExistence type="predicted"/>
<evidence type="ECO:0000313" key="1">
    <source>
        <dbReference type="Proteomes" id="UP000492821"/>
    </source>
</evidence>
<keyword evidence="1" id="KW-1185">Reference proteome</keyword>
<dbReference type="AlphaFoldDB" id="A0A7E4VJM3"/>
<dbReference type="WBParaSite" id="Pan_g21669.t1">
    <property type="protein sequence ID" value="Pan_g21669.t1"/>
    <property type="gene ID" value="Pan_g21669"/>
</dbReference>
<protein>
    <submittedName>
        <fullName evidence="2">F-box domain-containing protein</fullName>
    </submittedName>
</protein>
<evidence type="ECO:0000313" key="2">
    <source>
        <dbReference type="WBParaSite" id="Pan_g21669.t1"/>
    </source>
</evidence>
<organism evidence="1 2">
    <name type="scientific">Panagrellus redivivus</name>
    <name type="common">Microworm</name>
    <dbReference type="NCBI Taxonomy" id="6233"/>
    <lineage>
        <taxon>Eukaryota</taxon>
        <taxon>Metazoa</taxon>
        <taxon>Ecdysozoa</taxon>
        <taxon>Nematoda</taxon>
        <taxon>Chromadorea</taxon>
        <taxon>Rhabditida</taxon>
        <taxon>Tylenchina</taxon>
        <taxon>Panagrolaimomorpha</taxon>
        <taxon>Panagrolaimoidea</taxon>
        <taxon>Panagrolaimidae</taxon>
        <taxon>Panagrellus</taxon>
    </lineage>
</organism>
<accession>A0A7E4VJM3</accession>
<reference evidence="2" key="2">
    <citation type="submission" date="2020-10" db="UniProtKB">
        <authorList>
            <consortium name="WormBaseParasite"/>
        </authorList>
    </citation>
    <scope>IDENTIFICATION</scope>
</reference>